<feature type="coiled-coil region" evidence="3">
    <location>
        <begin position="295"/>
        <end position="359"/>
    </location>
</feature>
<dbReference type="CDD" id="cd21218">
    <property type="entry name" value="CH_PLS_FIM_rpt2"/>
    <property type="match status" value="1"/>
</dbReference>
<sequence length="883" mass="103153">MDSVSCVLPDRLTKQPLLTQPNTPNDDSKRSISKWINIQLSRDYLLTEKYKYLPISLEGNDLFNALSDGVLLYHLVLKFYPEYPINFQPKYVQTSLFYKDENLTKLFAFLKRIIPTITLSPTNFSQTTTSTLTIVLGFLWQFIDKVFEKSLKRAIGSLNLSPNDYLIQWVNQTLKADGSNTKIFDFENSIMDSKAYIELLHHFISKTNIEVLRQSDLTLRAEEVVRSAATVNGTSFITVKDIITGNKTSNSRFVGDLFNIFTHPFISSEEETQKVTDHTLEKELDGIKDKETPNKVNLQQEIDKKKDELVTVQKEKKCKDIIDAVTKEHSNLDKEEKELADKEDMLQEMNDVLLQAKAKDIKEERENQKRLDDIKHETRGAELALKHSEEEAQHKQTITQNLIINKESEVASIERLQNYTNEEVQQMTLEVVQQNEELKKNIESLEKEKGETRKQVFQMEIHTEELSNQLKDENLRFERKRRELERQQEMAKESVKRKEALVSDVSKKIEEVTKATDLLISDVNEQKSDIVTKTDILIDEQDTNKQIRKDIKKGTTQNEKMLSEIVDLQTQDKTNIKNLNQAKIETNKVNKQIKITNAEKQLVIQERQQVESDAEAVLEKTEEVSQRVEEIDKNQLDAEIKYAQLEDKLVEEEKQRNAQLALLTAKLSGDRARQEKQGKREIDKITKEARRLKRDEKELSTKKQLLEEQLRVNESLKKDTESTLKDCEERIRMLNERKDQHEQSEKEFEVTMSKLQAQKKEINDKLTAINAERTKQKKELKKLETVKEIQKTLKEDKIEEKNISADLLEKERLRTERRKKERAERDAAIEKVTRRSKEKSQAATQETPQDISESQNPTILALKEKQRKRDEERKRREVERAKK</sequence>
<dbReference type="SUPFAM" id="SSF47576">
    <property type="entry name" value="Calponin-homology domain, CH-domain"/>
    <property type="match status" value="1"/>
</dbReference>
<evidence type="ECO:0000256" key="3">
    <source>
        <dbReference type="SAM" id="Coils"/>
    </source>
</evidence>
<feature type="region of interest" description="Disordered" evidence="4">
    <location>
        <begin position="800"/>
        <end position="883"/>
    </location>
</feature>
<evidence type="ECO:0000313" key="7">
    <source>
        <dbReference type="Proteomes" id="UP000014680"/>
    </source>
</evidence>
<dbReference type="VEuPathDB" id="AmoebaDB:EIN_418520"/>
<dbReference type="OMA" id="GSRKMNV"/>
<dbReference type="SMART" id="SM00033">
    <property type="entry name" value="CH"/>
    <property type="match status" value="2"/>
</dbReference>
<dbReference type="GO" id="GO:0005737">
    <property type="term" value="C:cytoplasm"/>
    <property type="evidence" value="ECO:0007669"/>
    <property type="project" value="TreeGrafter"/>
</dbReference>
<dbReference type="Proteomes" id="UP000014680">
    <property type="component" value="Unassembled WGS sequence"/>
</dbReference>
<evidence type="ECO:0000313" key="6">
    <source>
        <dbReference type="EMBL" id="ELP87973.1"/>
    </source>
</evidence>
<dbReference type="GO" id="GO:0032432">
    <property type="term" value="C:actin filament bundle"/>
    <property type="evidence" value="ECO:0007669"/>
    <property type="project" value="TreeGrafter"/>
</dbReference>
<feature type="coiled-coil region" evidence="3">
    <location>
        <begin position="428"/>
        <end position="501"/>
    </location>
</feature>
<dbReference type="GO" id="GO:0005884">
    <property type="term" value="C:actin filament"/>
    <property type="evidence" value="ECO:0007669"/>
    <property type="project" value="TreeGrafter"/>
</dbReference>
<accession>A0A0A1U1Q7</accession>
<feature type="domain" description="Calponin-homology (CH)" evidence="5">
    <location>
        <begin position="26"/>
        <end position="147"/>
    </location>
</feature>
<keyword evidence="1" id="KW-0677">Repeat</keyword>
<evidence type="ECO:0000256" key="4">
    <source>
        <dbReference type="SAM" id="MobiDB-lite"/>
    </source>
</evidence>
<dbReference type="PANTHER" id="PTHR19961">
    <property type="entry name" value="FIMBRIN/PLASTIN"/>
    <property type="match status" value="1"/>
</dbReference>
<dbReference type="Gene3D" id="1.10.418.10">
    <property type="entry name" value="Calponin-like domain"/>
    <property type="match status" value="2"/>
</dbReference>
<dbReference type="RefSeq" id="XP_004254744.1">
    <property type="nucleotide sequence ID" value="XM_004254696.1"/>
</dbReference>
<organism evidence="6 7">
    <name type="scientific">Entamoeba invadens IP1</name>
    <dbReference type="NCBI Taxonomy" id="370355"/>
    <lineage>
        <taxon>Eukaryota</taxon>
        <taxon>Amoebozoa</taxon>
        <taxon>Evosea</taxon>
        <taxon>Archamoebae</taxon>
        <taxon>Mastigamoebida</taxon>
        <taxon>Entamoebidae</taxon>
        <taxon>Entamoeba</taxon>
    </lineage>
</organism>
<evidence type="ECO:0000256" key="2">
    <source>
        <dbReference type="ARBA" id="ARBA00023203"/>
    </source>
</evidence>
<name>A0A0A1U1Q7_ENTIV</name>
<evidence type="ECO:0000256" key="1">
    <source>
        <dbReference type="ARBA" id="ARBA00022737"/>
    </source>
</evidence>
<feature type="compositionally biased region" description="Polar residues" evidence="4">
    <location>
        <begin position="841"/>
        <end position="858"/>
    </location>
</feature>
<evidence type="ECO:0000259" key="5">
    <source>
        <dbReference type="PROSITE" id="PS50021"/>
    </source>
</evidence>
<feature type="domain" description="Calponin-homology (CH)" evidence="5">
    <location>
        <begin position="160"/>
        <end position="262"/>
    </location>
</feature>
<protein>
    <recommendedName>
        <fullName evidence="5">Calponin-homology (CH) domain-containing protein</fullName>
    </recommendedName>
</protein>
<dbReference type="GeneID" id="14886989"/>
<feature type="compositionally biased region" description="Basic and acidic residues" evidence="4">
    <location>
        <begin position="800"/>
        <end position="814"/>
    </location>
</feature>
<dbReference type="PROSITE" id="PS50021">
    <property type="entry name" value="CH"/>
    <property type="match status" value="2"/>
</dbReference>
<dbReference type="GO" id="GO:0051015">
    <property type="term" value="F:actin filament binding"/>
    <property type="evidence" value="ECO:0007669"/>
    <property type="project" value="InterPro"/>
</dbReference>
<keyword evidence="3" id="KW-0175">Coiled coil</keyword>
<dbReference type="OrthoDB" id="30457at2759"/>
<dbReference type="InterPro" id="IPR001715">
    <property type="entry name" value="CH_dom"/>
</dbReference>
<dbReference type="KEGG" id="eiv:EIN_418520"/>
<dbReference type="GO" id="GO:0051639">
    <property type="term" value="P:actin filament network formation"/>
    <property type="evidence" value="ECO:0007669"/>
    <property type="project" value="TreeGrafter"/>
</dbReference>
<proteinExistence type="predicted"/>
<dbReference type="PANTHER" id="PTHR19961:SF18">
    <property type="entry name" value="FI19014P1"/>
    <property type="match status" value="1"/>
</dbReference>
<dbReference type="InterPro" id="IPR036872">
    <property type="entry name" value="CH_dom_sf"/>
</dbReference>
<keyword evidence="7" id="KW-1185">Reference proteome</keyword>
<reference evidence="6 7" key="1">
    <citation type="submission" date="2012-10" db="EMBL/GenBank/DDBJ databases">
        <authorList>
            <person name="Zafar N."/>
            <person name="Inman J."/>
            <person name="Hall N."/>
            <person name="Lorenzi H."/>
            <person name="Caler E."/>
        </authorList>
    </citation>
    <scope>NUCLEOTIDE SEQUENCE [LARGE SCALE GENOMIC DNA]</scope>
    <source>
        <strain evidence="6 7">IP1</strain>
    </source>
</reference>
<feature type="compositionally biased region" description="Basic and acidic residues" evidence="4">
    <location>
        <begin position="862"/>
        <end position="883"/>
    </location>
</feature>
<keyword evidence="2" id="KW-0009">Actin-binding</keyword>
<dbReference type="Pfam" id="PF00307">
    <property type="entry name" value="CH"/>
    <property type="match status" value="1"/>
</dbReference>
<dbReference type="InterPro" id="IPR039959">
    <property type="entry name" value="Fimbrin/Plastin"/>
</dbReference>
<dbReference type="GO" id="GO:0051017">
    <property type="term" value="P:actin filament bundle assembly"/>
    <property type="evidence" value="ECO:0007669"/>
    <property type="project" value="InterPro"/>
</dbReference>
<gene>
    <name evidence="6" type="ORF">EIN_418520</name>
</gene>
<feature type="compositionally biased region" description="Basic and acidic residues" evidence="4">
    <location>
        <begin position="821"/>
        <end position="840"/>
    </location>
</feature>
<dbReference type="EMBL" id="KB206772">
    <property type="protein sequence ID" value="ELP87973.1"/>
    <property type="molecule type" value="Genomic_DNA"/>
</dbReference>
<dbReference type="AlphaFoldDB" id="A0A0A1U1Q7"/>